<keyword evidence="1" id="KW-0805">Transcription regulation</keyword>
<dbReference type="Gene3D" id="1.10.10.60">
    <property type="entry name" value="Homeodomain-like"/>
    <property type="match status" value="1"/>
</dbReference>
<evidence type="ECO:0000259" key="4">
    <source>
        <dbReference type="PROSITE" id="PS01124"/>
    </source>
</evidence>
<protein>
    <submittedName>
        <fullName evidence="5">Helix-turn-helix transcriptional regulator</fullName>
    </submittedName>
</protein>
<keyword evidence="2" id="KW-0238">DNA-binding</keyword>
<dbReference type="InterPro" id="IPR020449">
    <property type="entry name" value="Tscrpt_reg_AraC-type_HTH"/>
</dbReference>
<dbReference type="PRINTS" id="PR00032">
    <property type="entry name" value="HTHARAC"/>
</dbReference>
<evidence type="ECO:0000256" key="2">
    <source>
        <dbReference type="ARBA" id="ARBA00023125"/>
    </source>
</evidence>
<dbReference type="SUPFAM" id="SSF46689">
    <property type="entry name" value="Homeodomain-like"/>
    <property type="match status" value="1"/>
</dbReference>
<feature type="domain" description="HTH araC/xylS-type" evidence="4">
    <location>
        <begin position="172"/>
        <end position="270"/>
    </location>
</feature>
<dbReference type="PANTHER" id="PTHR43280:SF32">
    <property type="entry name" value="TRANSCRIPTIONAL REGULATORY PROTEIN"/>
    <property type="match status" value="1"/>
</dbReference>
<dbReference type="PROSITE" id="PS01124">
    <property type="entry name" value="HTH_ARAC_FAMILY_2"/>
    <property type="match status" value="1"/>
</dbReference>
<dbReference type="EMBL" id="CP124855">
    <property type="protein sequence ID" value="WHF51493.1"/>
    <property type="molecule type" value="Genomic_DNA"/>
</dbReference>
<dbReference type="RefSeq" id="WP_282904834.1">
    <property type="nucleotide sequence ID" value="NZ_CP124855.1"/>
</dbReference>
<dbReference type="InterPro" id="IPR037923">
    <property type="entry name" value="HTH-like"/>
</dbReference>
<dbReference type="SMART" id="SM00342">
    <property type="entry name" value="HTH_ARAC"/>
    <property type="match status" value="1"/>
</dbReference>
<evidence type="ECO:0000256" key="1">
    <source>
        <dbReference type="ARBA" id="ARBA00023015"/>
    </source>
</evidence>
<evidence type="ECO:0000313" key="5">
    <source>
        <dbReference type="EMBL" id="WHF51493.1"/>
    </source>
</evidence>
<keyword evidence="6" id="KW-1185">Reference proteome</keyword>
<sequence length="276" mass="32048">MVQPFSIFQLTEEEIHKKEAFPAHLCQHDFEELVIGIEGNTEHFIDYKTTALDAPFVSFITKGKLHRLLPTQKEGLCKWWVLRFKSEFIPETTFQLYSCYHNRANMMIQHGIGFDRMVALTEMMFTEMQQPIPNLGVIRHLLCALLLVMESESKKAEAGEMEKQKKQSTVFKKFLELLEENFHRHEGVAFYAEKLSMSARNLNLICEKILHQTVTETIEARKLIEAKNLLINSDKTIAEIGFELGFNEKGYFTSVFKKKSGQTPSEFRDEMKKLIS</sequence>
<proteinExistence type="predicted"/>
<dbReference type="PROSITE" id="PS00041">
    <property type="entry name" value="HTH_ARAC_FAMILY_1"/>
    <property type="match status" value="1"/>
</dbReference>
<evidence type="ECO:0000313" key="6">
    <source>
        <dbReference type="Proteomes" id="UP001241656"/>
    </source>
</evidence>
<dbReference type="SUPFAM" id="SSF51215">
    <property type="entry name" value="Regulatory protein AraC"/>
    <property type="match status" value="1"/>
</dbReference>
<dbReference type="InterPro" id="IPR018062">
    <property type="entry name" value="HTH_AraC-typ_CS"/>
</dbReference>
<dbReference type="Proteomes" id="UP001241656">
    <property type="component" value="Chromosome"/>
</dbReference>
<dbReference type="InterPro" id="IPR018060">
    <property type="entry name" value="HTH_AraC"/>
</dbReference>
<organism evidence="5 6">
    <name type="scientific">Chryseobacterium gotjawalense</name>
    <dbReference type="NCBI Taxonomy" id="3042315"/>
    <lineage>
        <taxon>Bacteria</taxon>
        <taxon>Pseudomonadati</taxon>
        <taxon>Bacteroidota</taxon>
        <taxon>Flavobacteriia</taxon>
        <taxon>Flavobacteriales</taxon>
        <taxon>Weeksellaceae</taxon>
        <taxon>Chryseobacterium group</taxon>
        <taxon>Chryseobacterium</taxon>
    </lineage>
</organism>
<dbReference type="Pfam" id="PF12833">
    <property type="entry name" value="HTH_18"/>
    <property type="match status" value="1"/>
</dbReference>
<dbReference type="InterPro" id="IPR009057">
    <property type="entry name" value="Homeodomain-like_sf"/>
</dbReference>
<keyword evidence="3" id="KW-0804">Transcription</keyword>
<evidence type="ECO:0000256" key="3">
    <source>
        <dbReference type="ARBA" id="ARBA00023163"/>
    </source>
</evidence>
<reference evidence="5 6" key="1">
    <citation type="submission" date="2023-05" db="EMBL/GenBank/DDBJ databases">
        <title>Genomic insight into Chryseobacterium sp. wdc7 isolated forest soil (Gotjawal).</title>
        <authorList>
            <person name="Park S.-J."/>
        </authorList>
    </citation>
    <scope>NUCLEOTIDE SEQUENCE [LARGE SCALE GENOMIC DNA]</scope>
    <source>
        <strain evidence="6">wdc7</strain>
    </source>
</reference>
<name>A0ABY8RC03_9FLAO</name>
<gene>
    <name evidence="5" type="ORF">QGN23_13855</name>
</gene>
<accession>A0ABY8RC03</accession>
<dbReference type="PANTHER" id="PTHR43280">
    <property type="entry name" value="ARAC-FAMILY TRANSCRIPTIONAL REGULATOR"/>
    <property type="match status" value="1"/>
</dbReference>